<dbReference type="WBParaSite" id="ACRNAN_scaffold208.g13440.t2">
    <property type="protein sequence ID" value="ACRNAN_scaffold208.g13440.t2"/>
    <property type="gene ID" value="ACRNAN_scaffold208.g13440"/>
</dbReference>
<keyword evidence="2" id="KW-1185">Reference proteome</keyword>
<feature type="compositionally biased region" description="Low complexity" evidence="1">
    <location>
        <begin position="111"/>
        <end position="122"/>
    </location>
</feature>
<feature type="compositionally biased region" description="Low complexity" evidence="1">
    <location>
        <begin position="57"/>
        <end position="74"/>
    </location>
</feature>
<evidence type="ECO:0000256" key="1">
    <source>
        <dbReference type="SAM" id="MobiDB-lite"/>
    </source>
</evidence>
<accession>A0A914DAN1</accession>
<dbReference type="Proteomes" id="UP000887540">
    <property type="component" value="Unplaced"/>
</dbReference>
<protein>
    <submittedName>
        <fullName evidence="3">DM domain-containing protein</fullName>
    </submittedName>
</protein>
<dbReference type="AlphaFoldDB" id="A0A914DAN1"/>
<feature type="region of interest" description="Disordered" evidence="1">
    <location>
        <begin position="51"/>
        <end position="124"/>
    </location>
</feature>
<evidence type="ECO:0000313" key="2">
    <source>
        <dbReference type="Proteomes" id="UP000887540"/>
    </source>
</evidence>
<sequence>MKKFNFKEWDKPLRKEESALFNPNVLQNKKLEPKKRPLQTKVIEPEPLGRTWVPANSVSSHANSIKASSSSVSKGYEQKHMSVKAPRATKATGPIKKRRISDLTEDDEAEPSSTTNVTVSPTKAKPRSIGINIGAIPEIFSKKKLKLEEQTFMERLKNQRNLMRVVIVRNDLKDVVNSREEDDFKRSIGSKMNAKERINKFEQLYEESVSIYGDHFKFLSALDQHRNERGKKLKKVMVVKQANVDKLNEKQKEYSTQVNEQIKVYHVNNSCLSFKEDTVQSIDELKQLAKEQGLFIINGWKFPNQEITRNSRQFDVDGACLYCKTHAAKAYKPHDNCPYKRCPCIECLKFDSNQALDDYINGPSPEPWNPNNDEADEITKLLQFVPPPPTQPMQLFVLPENNLTHNLNVMTPKSPVLHLL</sequence>
<name>A0A914DAN1_9BILA</name>
<reference evidence="3" key="1">
    <citation type="submission" date="2022-11" db="UniProtKB">
        <authorList>
            <consortium name="WormBaseParasite"/>
        </authorList>
    </citation>
    <scope>IDENTIFICATION</scope>
</reference>
<proteinExistence type="predicted"/>
<organism evidence="2 3">
    <name type="scientific">Acrobeloides nanus</name>
    <dbReference type="NCBI Taxonomy" id="290746"/>
    <lineage>
        <taxon>Eukaryota</taxon>
        <taxon>Metazoa</taxon>
        <taxon>Ecdysozoa</taxon>
        <taxon>Nematoda</taxon>
        <taxon>Chromadorea</taxon>
        <taxon>Rhabditida</taxon>
        <taxon>Tylenchina</taxon>
        <taxon>Cephalobomorpha</taxon>
        <taxon>Cephaloboidea</taxon>
        <taxon>Cephalobidae</taxon>
        <taxon>Acrobeloides</taxon>
    </lineage>
</organism>
<evidence type="ECO:0000313" key="3">
    <source>
        <dbReference type="WBParaSite" id="ACRNAN_scaffold208.g13440.t2"/>
    </source>
</evidence>